<dbReference type="Pfam" id="PF01168">
    <property type="entry name" value="Ala_racemase_N"/>
    <property type="match status" value="1"/>
</dbReference>
<name>K2JRW6_9PROT</name>
<feature type="binding site" evidence="7 9">
    <location>
        <position position="142"/>
    </location>
    <ligand>
        <name>substrate</name>
    </ligand>
</feature>
<dbReference type="PRINTS" id="PR00992">
    <property type="entry name" value="ALARACEMASE"/>
</dbReference>
<dbReference type="GO" id="GO:0030632">
    <property type="term" value="P:D-alanine biosynthetic process"/>
    <property type="evidence" value="ECO:0007669"/>
    <property type="project" value="UniProtKB-UniRule"/>
</dbReference>
<sequence length="373" mass="39380">MGDDHAMQTEAACSILTIDLTAVTDNWRLLRDRAAPAACAAVVKADAYGLGIDPVAPALADAGCTLFFVATLDEGLRLRGLLPQVEVAVLGGLLPGTAPIFLRDRLIPVLNDLGQVERWRAETAKAGQAAPAILHVDTGMNRLGLDPQETEKLAADPALLEGIEITYVMTHMACPDEPSHPLNAAQLTRFRVALASLPGAKGSLAASSAIFLGPDYHFDLVRPGAALYGVNPTPGAPNPMRQAVRLEGRVLQVRHVDRGEGVGYGATRRCDKPSKIATVATGYADGYLRALSNRGVARIAGHEVPMIGRVSMDLLTFDVTDLPEGLVYPGGLMELLGEGYTPDDAARDAGTIGYEILTSLGSRYARHYIGAGA</sequence>
<dbReference type="SUPFAM" id="SSF51419">
    <property type="entry name" value="PLP-binding barrel"/>
    <property type="match status" value="1"/>
</dbReference>
<dbReference type="CDD" id="cd00430">
    <property type="entry name" value="PLPDE_III_AR"/>
    <property type="match status" value="1"/>
</dbReference>
<comment type="catalytic activity">
    <reaction evidence="1 7">
        <text>L-alanine = D-alanine</text>
        <dbReference type="Rhea" id="RHEA:20249"/>
        <dbReference type="ChEBI" id="CHEBI:57416"/>
        <dbReference type="ChEBI" id="CHEBI:57972"/>
        <dbReference type="EC" id="5.1.1.1"/>
    </reaction>
</comment>
<dbReference type="GO" id="GO:0030170">
    <property type="term" value="F:pyridoxal phosphate binding"/>
    <property type="evidence" value="ECO:0007669"/>
    <property type="project" value="UniProtKB-UniRule"/>
</dbReference>
<reference evidence="11 12" key="1">
    <citation type="journal article" date="2012" name="J. Bacteriol.">
        <title>Genome Sequence of Oceanibaculum indicum Type Strain P24.</title>
        <authorList>
            <person name="Lai Q."/>
            <person name="Shao Z."/>
        </authorList>
    </citation>
    <scope>NUCLEOTIDE SEQUENCE [LARGE SCALE GENOMIC DNA]</scope>
    <source>
        <strain evidence="11 12">P24</strain>
    </source>
</reference>
<dbReference type="PROSITE" id="PS00395">
    <property type="entry name" value="ALANINE_RACEMASE"/>
    <property type="match status" value="1"/>
</dbReference>
<comment type="cofactor">
    <cofactor evidence="2 7 8">
        <name>pyridoxal 5'-phosphate</name>
        <dbReference type="ChEBI" id="CHEBI:597326"/>
    </cofactor>
</comment>
<dbReference type="InterPro" id="IPR011079">
    <property type="entry name" value="Ala_racemase_C"/>
</dbReference>
<evidence type="ECO:0000256" key="8">
    <source>
        <dbReference type="PIRSR" id="PIRSR600821-50"/>
    </source>
</evidence>
<dbReference type="EMBL" id="AMRL01000003">
    <property type="protein sequence ID" value="EKE78178.1"/>
    <property type="molecule type" value="Genomic_DNA"/>
</dbReference>
<dbReference type="Gene3D" id="3.20.20.10">
    <property type="entry name" value="Alanine racemase"/>
    <property type="match status" value="1"/>
</dbReference>
<dbReference type="STRING" id="1207063.P24_04095"/>
<evidence type="ECO:0000259" key="10">
    <source>
        <dbReference type="SMART" id="SM01005"/>
    </source>
</evidence>
<dbReference type="Pfam" id="PF00842">
    <property type="entry name" value="Ala_racemase_C"/>
    <property type="match status" value="1"/>
</dbReference>
<comment type="similarity">
    <text evidence="3 7">Belongs to the alanine racemase family.</text>
</comment>
<dbReference type="InterPro" id="IPR029066">
    <property type="entry name" value="PLP-binding_barrel"/>
</dbReference>
<dbReference type="SMART" id="SM01005">
    <property type="entry name" value="Ala_racemase_C"/>
    <property type="match status" value="1"/>
</dbReference>
<dbReference type="Proteomes" id="UP000006746">
    <property type="component" value="Unassembled WGS sequence"/>
</dbReference>
<evidence type="ECO:0000256" key="9">
    <source>
        <dbReference type="PIRSR" id="PIRSR600821-52"/>
    </source>
</evidence>
<dbReference type="NCBIfam" id="TIGR00492">
    <property type="entry name" value="alr"/>
    <property type="match status" value="1"/>
</dbReference>
<feature type="modified residue" description="N6-(pyridoxal phosphate)lysine" evidence="7 8">
    <location>
        <position position="44"/>
    </location>
</feature>
<gene>
    <name evidence="11" type="ORF">P24_04095</name>
</gene>
<comment type="pathway">
    <text evidence="7">Amino-acid biosynthesis; D-alanine biosynthesis; D-alanine from L-alanine: step 1/1.</text>
</comment>
<dbReference type="GO" id="GO:0005829">
    <property type="term" value="C:cytosol"/>
    <property type="evidence" value="ECO:0007669"/>
    <property type="project" value="TreeGrafter"/>
</dbReference>
<comment type="function">
    <text evidence="7">Catalyzes the interconversion of L-alanine and D-alanine. May also act on other amino acids.</text>
</comment>
<dbReference type="UniPathway" id="UPA00042">
    <property type="reaction ID" value="UER00497"/>
</dbReference>
<dbReference type="InterPro" id="IPR009006">
    <property type="entry name" value="Ala_racemase/Decarboxylase_C"/>
</dbReference>
<evidence type="ECO:0000256" key="5">
    <source>
        <dbReference type="ARBA" id="ARBA00022898"/>
    </source>
</evidence>
<feature type="active site" description="Proton acceptor; specific for L-alanine" evidence="7">
    <location>
        <position position="264"/>
    </location>
</feature>
<dbReference type="HAMAP" id="MF_01201">
    <property type="entry name" value="Ala_racemase"/>
    <property type="match status" value="1"/>
</dbReference>
<dbReference type="InterPro" id="IPR001608">
    <property type="entry name" value="Ala_racemase_N"/>
</dbReference>
<dbReference type="Gene3D" id="2.40.37.10">
    <property type="entry name" value="Lyase, Ornithine Decarboxylase, Chain A, domain 1"/>
    <property type="match status" value="1"/>
</dbReference>
<feature type="binding site" evidence="7 9">
    <location>
        <position position="312"/>
    </location>
    <ligand>
        <name>substrate</name>
    </ligand>
</feature>
<evidence type="ECO:0000256" key="7">
    <source>
        <dbReference type="HAMAP-Rule" id="MF_01201"/>
    </source>
</evidence>
<accession>K2JRW6</accession>
<dbReference type="AlphaFoldDB" id="K2JRW6"/>
<dbReference type="eggNOG" id="COG0787">
    <property type="taxonomic scope" value="Bacteria"/>
</dbReference>
<feature type="domain" description="Alanine racemase C-terminal" evidence="10">
    <location>
        <begin position="243"/>
        <end position="369"/>
    </location>
</feature>
<dbReference type="SUPFAM" id="SSF50621">
    <property type="entry name" value="Alanine racemase C-terminal domain-like"/>
    <property type="match status" value="1"/>
</dbReference>
<dbReference type="GO" id="GO:0008784">
    <property type="term" value="F:alanine racemase activity"/>
    <property type="evidence" value="ECO:0007669"/>
    <property type="project" value="UniProtKB-UniRule"/>
</dbReference>
<proteinExistence type="inferred from homology"/>
<dbReference type="InterPro" id="IPR020622">
    <property type="entry name" value="Ala_racemase_pyridoxalP-BS"/>
</dbReference>
<evidence type="ECO:0000313" key="11">
    <source>
        <dbReference type="EMBL" id="EKE78178.1"/>
    </source>
</evidence>
<keyword evidence="5 7" id="KW-0663">Pyridoxal phosphate</keyword>
<dbReference type="PANTHER" id="PTHR30511:SF0">
    <property type="entry name" value="ALANINE RACEMASE, CATABOLIC-RELATED"/>
    <property type="match status" value="1"/>
</dbReference>
<evidence type="ECO:0000313" key="12">
    <source>
        <dbReference type="Proteomes" id="UP000006746"/>
    </source>
</evidence>
<protein>
    <recommendedName>
        <fullName evidence="4 7">Alanine racemase</fullName>
        <ecNumber evidence="4 7">5.1.1.1</ecNumber>
    </recommendedName>
</protein>
<keyword evidence="6 7" id="KW-0413">Isomerase</keyword>
<dbReference type="RefSeq" id="WP_008943435.1">
    <property type="nucleotide sequence ID" value="NZ_AMRL01000003.1"/>
</dbReference>
<feature type="active site" description="Proton acceptor; specific for D-alanine" evidence="7">
    <location>
        <position position="44"/>
    </location>
</feature>
<dbReference type="InterPro" id="IPR000821">
    <property type="entry name" value="Ala_racemase"/>
</dbReference>
<keyword evidence="12" id="KW-1185">Reference proteome</keyword>
<dbReference type="EC" id="5.1.1.1" evidence="4 7"/>
<evidence type="ECO:0000256" key="4">
    <source>
        <dbReference type="ARBA" id="ARBA00013089"/>
    </source>
</evidence>
<dbReference type="PANTHER" id="PTHR30511">
    <property type="entry name" value="ALANINE RACEMASE"/>
    <property type="match status" value="1"/>
</dbReference>
<dbReference type="PATRIC" id="fig|1207063.3.peg.828"/>
<evidence type="ECO:0000256" key="6">
    <source>
        <dbReference type="ARBA" id="ARBA00023235"/>
    </source>
</evidence>
<evidence type="ECO:0000256" key="1">
    <source>
        <dbReference type="ARBA" id="ARBA00000316"/>
    </source>
</evidence>
<comment type="caution">
    <text evidence="11">The sequence shown here is derived from an EMBL/GenBank/DDBJ whole genome shotgun (WGS) entry which is preliminary data.</text>
</comment>
<organism evidence="11 12">
    <name type="scientific">Oceanibaculum indicum P24</name>
    <dbReference type="NCBI Taxonomy" id="1207063"/>
    <lineage>
        <taxon>Bacteria</taxon>
        <taxon>Pseudomonadati</taxon>
        <taxon>Pseudomonadota</taxon>
        <taxon>Alphaproteobacteria</taxon>
        <taxon>Rhodospirillales</taxon>
        <taxon>Oceanibaculaceae</taxon>
        <taxon>Oceanibaculum</taxon>
    </lineage>
</organism>
<evidence type="ECO:0000256" key="2">
    <source>
        <dbReference type="ARBA" id="ARBA00001933"/>
    </source>
</evidence>
<evidence type="ECO:0000256" key="3">
    <source>
        <dbReference type="ARBA" id="ARBA00007880"/>
    </source>
</evidence>